<protein>
    <recommendedName>
        <fullName evidence="3">Tetratricopeptide repeat protein</fullName>
    </recommendedName>
</protein>
<comment type="caution">
    <text evidence="1">The sequence shown here is derived from an EMBL/GenBank/DDBJ whole genome shotgun (WGS) entry which is preliminary data.</text>
</comment>
<keyword evidence="2" id="KW-1185">Reference proteome</keyword>
<reference evidence="1 2" key="1">
    <citation type="submission" date="2018-05" db="EMBL/GenBank/DDBJ databases">
        <title>Zavarzinia sp. HR-AS.</title>
        <authorList>
            <person name="Lee Y."/>
            <person name="Jeon C.O."/>
        </authorList>
    </citation>
    <scope>NUCLEOTIDE SEQUENCE [LARGE SCALE GENOMIC DNA]</scope>
    <source>
        <strain evidence="1 2">HR-AS</strain>
    </source>
</reference>
<evidence type="ECO:0000313" key="2">
    <source>
        <dbReference type="Proteomes" id="UP000245461"/>
    </source>
</evidence>
<sequence length="181" mass="20108">MSKEQQMVMFWPTIEGLDAALDHGRSSKDFTAALKICEEHCRKHPQDAVGFAARSRVFTYMRMPARALADLDLSMALQGYDFVSDFAQRAALQMALERWPDAIQSWLTAISMDEEGWFETYANLQLADCYIAIGDLDAAERECAKASPTPPLPACRPGRLYVSAAILLEDITRLRGGATQG</sequence>
<dbReference type="EMBL" id="QGLE01000005">
    <property type="protein sequence ID" value="PWR22958.1"/>
    <property type="molecule type" value="Genomic_DNA"/>
</dbReference>
<accession>A0A317E765</accession>
<dbReference type="Gene3D" id="1.25.40.10">
    <property type="entry name" value="Tetratricopeptide repeat domain"/>
    <property type="match status" value="1"/>
</dbReference>
<gene>
    <name evidence="1" type="ORF">DKG74_11135</name>
</gene>
<dbReference type="AlphaFoldDB" id="A0A317E765"/>
<dbReference type="SUPFAM" id="SSF48452">
    <property type="entry name" value="TPR-like"/>
    <property type="match status" value="1"/>
</dbReference>
<evidence type="ECO:0000313" key="1">
    <source>
        <dbReference type="EMBL" id="PWR22958.1"/>
    </source>
</evidence>
<evidence type="ECO:0008006" key="3">
    <source>
        <dbReference type="Google" id="ProtNLM"/>
    </source>
</evidence>
<dbReference type="Proteomes" id="UP000245461">
    <property type="component" value="Unassembled WGS sequence"/>
</dbReference>
<name>A0A317E765_9PROT</name>
<dbReference type="InterPro" id="IPR011990">
    <property type="entry name" value="TPR-like_helical_dom_sf"/>
</dbReference>
<proteinExistence type="predicted"/>
<organism evidence="1 2">
    <name type="scientific">Zavarzinia aquatilis</name>
    <dbReference type="NCBI Taxonomy" id="2211142"/>
    <lineage>
        <taxon>Bacteria</taxon>
        <taxon>Pseudomonadati</taxon>
        <taxon>Pseudomonadota</taxon>
        <taxon>Alphaproteobacteria</taxon>
        <taxon>Rhodospirillales</taxon>
        <taxon>Zavarziniaceae</taxon>
        <taxon>Zavarzinia</taxon>
    </lineage>
</organism>